<dbReference type="Proteomes" id="UP000011776">
    <property type="component" value="Unassembled WGS sequence"/>
</dbReference>
<evidence type="ECO:0000313" key="1">
    <source>
        <dbReference type="EMBL" id="EMG11213.1"/>
    </source>
</evidence>
<dbReference type="EMBL" id="AFME02000182">
    <property type="protein sequence ID" value="EMG11213.1"/>
    <property type="molecule type" value="Genomic_DNA"/>
</dbReference>
<proteinExistence type="predicted"/>
<organism evidence="1 2">
    <name type="scientific">Leptospira interrogans serovar Grippotyphosa str. LT2186</name>
    <dbReference type="NCBI Taxonomy" id="1001599"/>
    <lineage>
        <taxon>Bacteria</taxon>
        <taxon>Pseudomonadati</taxon>
        <taxon>Spirochaetota</taxon>
        <taxon>Spirochaetia</taxon>
        <taxon>Leptospirales</taxon>
        <taxon>Leptospiraceae</taxon>
        <taxon>Leptospira</taxon>
    </lineage>
</organism>
<sequence length="59" mass="6664">MESPCRTITLEKNGTSLEPVHYSVQGKEILQIFKENFQKEDPVLFLDGTAGEGGHSFYF</sequence>
<comment type="caution">
    <text evidence="1">The sequence shown here is derived from an EMBL/GenBank/DDBJ whole genome shotgun (WGS) entry which is preliminary data.</text>
</comment>
<protein>
    <recommendedName>
        <fullName evidence="3">MraW methylase-like family protein</fullName>
    </recommendedName>
</protein>
<evidence type="ECO:0000313" key="2">
    <source>
        <dbReference type="Proteomes" id="UP000011776"/>
    </source>
</evidence>
<gene>
    <name evidence="1" type="ORF">LEP1GSC151_0500</name>
</gene>
<accession>M3GWY6</accession>
<dbReference type="AlphaFoldDB" id="M3GWY6"/>
<evidence type="ECO:0008006" key="3">
    <source>
        <dbReference type="Google" id="ProtNLM"/>
    </source>
</evidence>
<dbReference type="BioCyc" id="LINT1001599:G11K9-5107-MONOMER"/>
<name>M3GWY6_LEPIR</name>
<reference evidence="1 2" key="1">
    <citation type="submission" date="2013-02" db="EMBL/GenBank/DDBJ databases">
        <authorList>
            <person name="Harkins D.M."/>
            <person name="Durkin A.S."/>
            <person name="Brinkac L.M."/>
            <person name="Haft D.H."/>
            <person name="Selengut J.D."/>
            <person name="Sanka R."/>
            <person name="DePew J."/>
            <person name="Purushe J."/>
            <person name="Tulsiani S.M."/>
            <person name="Graham G.C."/>
            <person name="Burns M.-A."/>
            <person name="Dohnt M.F."/>
            <person name="Smythe L.D."/>
            <person name="McKay D.B."/>
            <person name="Craig S.B."/>
            <person name="Vinetz J.M."/>
            <person name="Sutton G.G."/>
            <person name="Nierman W.C."/>
            <person name="Fouts D.E."/>
        </authorList>
    </citation>
    <scope>NUCLEOTIDE SEQUENCE [LARGE SCALE GENOMIC DNA]</scope>
    <source>
        <strain evidence="1 2">LT2186</strain>
    </source>
</reference>